<dbReference type="SMART" id="SM00382">
    <property type="entry name" value="AAA"/>
    <property type="match status" value="1"/>
</dbReference>
<organism evidence="5 6">
    <name type="scientific">Leucobacter iarius</name>
    <dbReference type="NCBI Taxonomy" id="333963"/>
    <lineage>
        <taxon>Bacteria</taxon>
        <taxon>Bacillati</taxon>
        <taxon>Actinomycetota</taxon>
        <taxon>Actinomycetes</taxon>
        <taxon>Micrococcales</taxon>
        <taxon>Microbacteriaceae</taxon>
        <taxon>Leucobacter</taxon>
    </lineage>
</organism>
<dbReference type="InterPro" id="IPR017871">
    <property type="entry name" value="ABC_transporter-like_CS"/>
</dbReference>
<protein>
    <submittedName>
        <fullName evidence="5">ABC transporter ATP-binding protein</fullName>
    </submittedName>
</protein>
<dbReference type="SUPFAM" id="SSF52540">
    <property type="entry name" value="P-loop containing nucleoside triphosphate hydrolases"/>
    <property type="match status" value="1"/>
</dbReference>
<dbReference type="PROSITE" id="PS50893">
    <property type="entry name" value="ABC_TRANSPORTER_2"/>
    <property type="match status" value="1"/>
</dbReference>
<name>A0ABN2LRI0_9MICO</name>
<evidence type="ECO:0000256" key="2">
    <source>
        <dbReference type="ARBA" id="ARBA00022741"/>
    </source>
</evidence>
<evidence type="ECO:0000313" key="6">
    <source>
        <dbReference type="Proteomes" id="UP001500851"/>
    </source>
</evidence>
<dbReference type="InterPro" id="IPR003439">
    <property type="entry name" value="ABC_transporter-like_ATP-bd"/>
</dbReference>
<keyword evidence="6" id="KW-1185">Reference proteome</keyword>
<keyword evidence="3 5" id="KW-0067">ATP-binding</keyword>
<feature type="domain" description="ABC transporter" evidence="4">
    <location>
        <begin position="26"/>
        <end position="259"/>
    </location>
</feature>
<keyword evidence="2" id="KW-0547">Nucleotide-binding</keyword>
<dbReference type="PANTHER" id="PTHR42788">
    <property type="entry name" value="TAURINE IMPORT ATP-BINDING PROTEIN-RELATED"/>
    <property type="match status" value="1"/>
</dbReference>
<dbReference type="InterPro" id="IPR027417">
    <property type="entry name" value="P-loop_NTPase"/>
</dbReference>
<gene>
    <name evidence="5" type="ORF">GCM10009768_27800</name>
</gene>
<dbReference type="PROSITE" id="PS00211">
    <property type="entry name" value="ABC_TRANSPORTER_1"/>
    <property type="match status" value="1"/>
</dbReference>
<evidence type="ECO:0000313" key="5">
    <source>
        <dbReference type="EMBL" id="GAA1797271.1"/>
    </source>
</evidence>
<dbReference type="PANTHER" id="PTHR42788:SF13">
    <property type="entry name" value="ALIPHATIC SULFONATES IMPORT ATP-BINDING PROTEIN SSUB"/>
    <property type="match status" value="1"/>
</dbReference>
<dbReference type="GO" id="GO:0005524">
    <property type="term" value="F:ATP binding"/>
    <property type="evidence" value="ECO:0007669"/>
    <property type="project" value="UniProtKB-KW"/>
</dbReference>
<dbReference type="InterPro" id="IPR050166">
    <property type="entry name" value="ABC_transporter_ATP-bind"/>
</dbReference>
<proteinExistence type="predicted"/>
<evidence type="ECO:0000259" key="4">
    <source>
        <dbReference type="PROSITE" id="PS50893"/>
    </source>
</evidence>
<dbReference type="InterPro" id="IPR003593">
    <property type="entry name" value="AAA+_ATPase"/>
</dbReference>
<keyword evidence="1" id="KW-0813">Transport</keyword>
<dbReference type="Gene3D" id="3.40.50.300">
    <property type="entry name" value="P-loop containing nucleotide triphosphate hydrolases"/>
    <property type="match status" value="1"/>
</dbReference>
<evidence type="ECO:0000256" key="3">
    <source>
        <dbReference type="ARBA" id="ARBA00022840"/>
    </source>
</evidence>
<sequence length="298" mass="32317">MSPELAHPLEEREMNTSAESAGAAVLEAVHLSKAYGSGDRRRTILSDVNFALHDQEFVCVVGHSGTGKTTLLRCLTGLLAPTDGEVRFRGDRVAAPPEGLAIVFQDYSRSLLPWMSVAHNVALPLEGKGLPKSDRAVRVERALEAVGLSAHAKKLPHELSGGMQQRVAIARALAYQPSVLVMDEPFASVDAQTRAELEDLTLQLREEYRTSVLLVTHDVDEAVYLSDRVVVLGGSPAGVVRVEETGLGRERDQIETKTLPRFGEVRAEILREIRSQSAQTSPTELLQVALGGTKAGQR</sequence>
<dbReference type="EMBL" id="BAAAOB010000004">
    <property type="protein sequence ID" value="GAA1797271.1"/>
    <property type="molecule type" value="Genomic_DNA"/>
</dbReference>
<dbReference type="Proteomes" id="UP001500851">
    <property type="component" value="Unassembled WGS sequence"/>
</dbReference>
<dbReference type="Pfam" id="PF00005">
    <property type="entry name" value="ABC_tran"/>
    <property type="match status" value="1"/>
</dbReference>
<evidence type="ECO:0000256" key="1">
    <source>
        <dbReference type="ARBA" id="ARBA00022448"/>
    </source>
</evidence>
<reference evidence="5 6" key="1">
    <citation type="journal article" date="2019" name="Int. J. Syst. Evol. Microbiol.">
        <title>The Global Catalogue of Microorganisms (GCM) 10K type strain sequencing project: providing services to taxonomists for standard genome sequencing and annotation.</title>
        <authorList>
            <consortium name="The Broad Institute Genomics Platform"/>
            <consortium name="The Broad Institute Genome Sequencing Center for Infectious Disease"/>
            <person name="Wu L."/>
            <person name="Ma J."/>
        </authorList>
    </citation>
    <scope>NUCLEOTIDE SEQUENCE [LARGE SCALE GENOMIC DNA]</scope>
    <source>
        <strain evidence="5 6">JCM 14736</strain>
    </source>
</reference>
<accession>A0ABN2LRI0</accession>
<comment type="caution">
    <text evidence="5">The sequence shown here is derived from an EMBL/GenBank/DDBJ whole genome shotgun (WGS) entry which is preliminary data.</text>
</comment>
<dbReference type="CDD" id="cd03293">
    <property type="entry name" value="ABC_NrtD_SsuB_transporters"/>
    <property type="match status" value="1"/>
</dbReference>